<dbReference type="InterPro" id="IPR016162">
    <property type="entry name" value="Ald_DH_N"/>
</dbReference>
<feature type="active site" evidence="4">
    <location>
        <position position="213"/>
    </location>
</feature>
<organism evidence="7 8">
    <name type="scientific">Terrimonas rubra</name>
    <dbReference type="NCBI Taxonomy" id="1035890"/>
    <lineage>
        <taxon>Bacteria</taxon>
        <taxon>Pseudomonadati</taxon>
        <taxon>Bacteroidota</taxon>
        <taxon>Chitinophagia</taxon>
        <taxon>Chitinophagales</taxon>
        <taxon>Chitinophagaceae</taxon>
        <taxon>Terrimonas</taxon>
    </lineage>
</organism>
<protein>
    <recommendedName>
        <fullName evidence="3">Aldehyde dehydrogenase</fullName>
    </recommendedName>
</protein>
<dbReference type="InterPro" id="IPR016161">
    <property type="entry name" value="Ald_DH/histidinol_DH"/>
</dbReference>
<evidence type="ECO:0000256" key="3">
    <source>
        <dbReference type="PIRNR" id="PIRNR036492"/>
    </source>
</evidence>
<dbReference type="PANTHER" id="PTHR43570:SF16">
    <property type="entry name" value="ALDEHYDE DEHYDROGENASE TYPE III, ISOFORM Q"/>
    <property type="match status" value="1"/>
</dbReference>
<dbReference type="Gene3D" id="3.40.605.10">
    <property type="entry name" value="Aldehyde Dehydrogenase, Chain A, domain 1"/>
    <property type="match status" value="1"/>
</dbReference>
<dbReference type="InterPro" id="IPR029510">
    <property type="entry name" value="Ald_DH_CS_GLU"/>
</dbReference>
<dbReference type="PANTHER" id="PTHR43570">
    <property type="entry name" value="ALDEHYDE DEHYDROGENASE"/>
    <property type="match status" value="1"/>
</dbReference>
<dbReference type="EMBL" id="JBHUOZ010000002">
    <property type="protein sequence ID" value="MFD2919949.1"/>
    <property type="molecule type" value="Genomic_DNA"/>
</dbReference>
<accession>A0ABW6A3P8</accession>
<evidence type="ECO:0000313" key="8">
    <source>
        <dbReference type="Proteomes" id="UP001597511"/>
    </source>
</evidence>
<dbReference type="Pfam" id="PF00171">
    <property type="entry name" value="Aldedh"/>
    <property type="match status" value="1"/>
</dbReference>
<evidence type="ECO:0000256" key="5">
    <source>
        <dbReference type="RuleBase" id="RU003345"/>
    </source>
</evidence>
<gene>
    <name evidence="7" type="ORF">ACFS6H_09540</name>
</gene>
<dbReference type="InterPro" id="IPR016163">
    <property type="entry name" value="Ald_DH_C"/>
</dbReference>
<dbReference type="InterPro" id="IPR015590">
    <property type="entry name" value="Aldehyde_DH_dom"/>
</dbReference>
<proteinExistence type="inferred from homology"/>
<dbReference type="SUPFAM" id="SSF53720">
    <property type="entry name" value="ALDH-like"/>
    <property type="match status" value="1"/>
</dbReference>
<dbReference type="InterPro" id="IPR012394">
    <property type="entry name" value="Aldehyde_DH_NAD(P)"/>
</dbReference>
<evidence type="ECO:0000313" key="7">
    <source>
        <dbReference type="EMBL" id="MFD2919949.1"/>
    </source>
</evidence>
<feature type="domain" description="Aldehyde dehydrogenase" evidence="6">
    <location>
        <begin position="14"/>
        <end position="429"/>
    </location>
</feature>
<dbReference type="CDD" id="cd07136">
    <property type="entry name" value="ALDH_YwdH-P39616"/>
    <property type="match status" value="1"/>
</dbReference>
<keyword evidence="2 3" id="KW-0560">Oxidoreductase</keyword>
<comment type="caution">
    <text evidence="7">The sequence shown here is derived from an EMBL/GenBank/DDBJ whole genome shotgun (WGS) entry which is preliminary data.</text>
</comment>
<dbReference type="Gene3D" id="3.40.309.10">
    <property type="entry name" value="Aldehyde Dehydrogenase, Chain A, domain 2"/>
    <property type="match status" value="1"/>
</dbReference>
<dbReference type="RefSeq" id="WP_386097682.1">
    <property type="nucleotide sequence ID" value="NZ_JBHUOZ010000002.1"/>
</dbReference>
<sequence length="458" mass="50848">MENSLIPSLQRMQQYFRSGATQAYAFRKQQLQQLKKGIKAHEQELQTALFTDLRKNAEETWVTETGFVLNELDYALANLEHWMRKEYVDTNLLNFPGTSYIKAEPMGTVLIIGPWNYPLQLIMVPLIGAIGAGNCVVIKPSEFAPATLAVIKKIIETVFNPEYIMVAEGEGHEIVPALMQHFTFDLVFYTGSPAVGKTIYKMAAENLVPVVLELGGKSPCVVERDANIKVAAQRIVQAKFSNAGQMCIAPDYILVHTSVKEKLLQALQRTIEKFFGADPAESYDYGRIINTKQFDRLTGYLQNGNIVTGGQYNRDDLYIAPTVMTDTGDNAPVMQDEIFGPILPVLEYSSMPEALHIIAKHPNPLAFYIYSGSSKKQEQWLQAVPSGNACINTSSMHATNHHLPFGGRGTSGIGAYHGKHSFDTFSHKKGILKSPTWFDPAAKYPSLKGKLGLLKKIV</sequence>
<evidence type="ECO:0000256" key="2">
    <source>
        <dbReference type="ARBA" id="ARBA00023002"/>
    </source>
</evidence>
<comment type="similarity">
    <text evidence="1 3 5">Belongs to the aldehyde dehydrogenase family.</text>
</comment>
<dbReference type="Proteomes" id="UP001597511">
    <property type="component" value="Unassembled WGS sequence"/>
</dbReference>
<evidence type="ECO:0000259" key="6">
    <source>
        <dbReference type="Pfam" id="PF00171"/>
    </source>
</evidence>
<keyword evidence="8" id="KW-1185">Reference proteome</keyword>
<dbReference type="PIRSF" id="PIRSF036492">
    <property type="entry name" value="ALDH"/>
    <property type="match status" value="1"/>
</dbReference>
<dbReference type="PROSITE" id="PS00070">
    <property type="entry name" value="ALDEHYDE_DEHYDR_CYS"/>
    <property type="match status" value="1"/>
</dbReference>
<name>A0ABW6A3P8_9BACT</name>
<evidence type="ECO:0000256" key="1">
    <source>
        <dbReference type="ARBA" id="ARBA00009986"/>
    </source>
</evidence>
<evidence type="ECO:0000256" key="4">
    <source>
        <dbReference type="PROSITE-ProRule" id="PRU10007"/>
    </source>
</evidence>
<dbReference type="InterPro" id="IPR016160">
    <property type="entry name" value="Ald_DH_CS_CYS"/>
</dbReference>
<dbReference type="PROSITE" id="PS00687">
    <property type="entry name" value="ALDEHYDE_DEHYDR_GLU"/>
    <property type="match status" value="1"/>
</dbReference>
<reference evidence="8" key="1">
    <citation type="journal article" date="2019" name="Int. J. Syst. Evol. Microbiol.">
        <title>The Global Catalogue of Microorganisms (GCM) 10K type strain sequencing project: providing services to taxonomists for standard genome sequencing and annotation.</title>
        <authorList>
            <consortium name="The Broad Institute Genomics Platform"/>
            <consortium name="The Broad Institute Genome Sequencing Center for Infectious Disease"/>
            <person name="Wu L."/>
            <person name="Ma J."/>
        </authorList>
    </citation>
    <scope>NUCLEOTIDE SEQUENCE [LARGE SCALE GENOMIC DNA]</scope>
    <source>
        <strain evidence="8">KCTC 23299</strain>
    </source>
</reference>